<evidence type="ECO:0000313" key="2">
    <source>
        <dbReference type="Proteomes" id="UP001530315"/>
    </source>
</evidence>
<sequence length="202" mass="23175">PSRTEVLESPWLRVSCFSYRQHFRLYNCRSLCTFCYRSSRQRTEAAESSCIRRYLHNNVDRCTTDQSFFLWTGYWSCRLSFESSFPRLMDQATGIPLCTSTLLIVVGNTFGHGIVYYVSYIGFVDSHSECNGRTKNTDFSQTPFSVASAFLMRIQFCMIERNLHIAKALFSELLIQLVAYILTVLSAKAVDDTRIAPSFPGK</sequence>
<organism evidence="1 2">
    <name type="scientific">Stephanodiscus triporus</name>
    <dbReference type="NCBI Taxonomy" id="2934178"/>
    <lineage>
        <taxon>Eukaryota</taxon>
        <taxon>Sar</taxon>
        <taxon>Stramenopiles</taxon>
        <taxon>Ochrophyta</taxon>
        <taxon>Bacillariophyta</taxon>
        <taxon>Coscinodiscophyceae</taxon>
        <taxon>Thalassiosirophycidae</taxon>
        <taxon>Stephanodiscales</taxon>
        <taxon>Stephanodiscaceae</taxon>
        <taxon>Stephanodiscus</taxon>
    </lineage>
</organism>
<keyword evidence="2" id="KW-1185">Reference proteome</keyword>
<comment type="caution">
    <text evidence="1">The sequence shown here is derived from an EMBL/GenBank/DDBJ whole genome shotgun (WGS) entry which is preliminary data.</text>
</comment>
<accession>A0ABD3MYL9</accession>
<gene>
    <name evidence="1" type="ORF">ACHAW5_009140</name>
</gene>
<dbReference type="AlphaFoldDB" id="A0ABD3MYL9"/>
<reference evidence="1 2" key="1">
    <citation type="submission" date="2024-10" db="EMBL/GenBank/DDBJ databases">
        <title>Updated reference genomes for cyclostephanoid diatoms.</title>
        <authorList>
            <person name="Roberts W.R."/>
            <person name="Alverson A.J."/>
        </authorList>
    </citation>
    <scope>NUCLEOTIDE SEQUENCE [LARGE SCALE GENOMIC DNA]</scope>
    <source>
        <strain evidence="1 2">AJA276-08</strain>
    </source>
</reference>
<protein>
    <submittedName>
        <fullName evidence="1">Uncharacterized protein</fullName>
    </submittedName>
</protein>
<evidence type="ECO:0000313" key="1">
    <source>
        <dbReference type="EMBL" id="KAL3768083.1"/>
    </source>
</evidence>
<dbReference type="EMBL" id="JALLAZ020001687">
    <property type="protein sequence ID" value="KAL3768083.1"/>
    <property type="molecule type" value="Genomic_DNA"/>
</dbReference>
<dbReference type="Proteomes" id="UP001530315">
    <property type="component" value="Unassembled WGS sequence"/>
</dbReference>
<proteinExistence type="predicted"/>
<feature type="non-terminal residue" evidence="1">
    <location>
        <position position="1"/>
    </location>
</feature>
<name>A0ABD3MYL9_9STRA</name>